<dbReference type="PROSITE" id="PS51898">
    <property type="entry name" value="TYR_RECOMBINASE"/>
    <property type="match status" value="1"/>
</dbReference>
<sequence>MARSINRLTAIGAARLEKPGLYSDGGGLYLQITAAGVKSWLLRYMRNGRARGMGLGPLHTISLAEARAKALACRQQLLEGIDPLEAKSAAKIAEKLSAANSITFDQCADAYIAAHQAGWRNAKHADQWTNTLRTYASPVFGTATVSLIDTPLVLKVLEPIWQTKTETATRVRGRIESILDWATVRGYRTGENPARWKGHLDHLLPKRSKVQRVKHHPALPYKDAPAFFQTLRAQSSNSQKALAFLILTATRTNETIGAQWKEIDLSAGTWTIPAERMKAGKEHRVPLSKATLELLHEARTEHATGDDYVFVGQKVGRPLSNMAFLQLLKRMNRGDITAHGFRSTFRDWVGETTAHAREIAEAALAHTIKDKSEAAYARGDLFMKRMALMDDWATFLLTQ</sequence>
<dbReference type="InterPro" id="IPR053876">
    <property type="entry name" value="Phage_int_M"/>
</dbReference>
<evidence type="ECO:0000256" key="2">
    <source>
        <dbReference type="ARBA" id="ARBA00022908"/>
    </source>
</evidence>
<keyword evidence="3 5" id="KW-0238">DNA-binding</keyword>
<keyword evidence="4" id="KW-0233">DNA recombination</keyword>
<dbReference type="PROSITE" id="PS51900">
    <property type="entry name" value="CB"/>
    <property type="match status" value="1"/>
</dbReference>
<evidence type="ECO:0000256" key="3">
    <source>
        <dbReference type="ARBA" id="ARBA00023125"/>
    </source>
</evidence>
<dbReference type="Gene3D" id="1.10.443.10">
    <property type="entry name" value="Intergrase catalytic core"/>
    <property type="match status" value="1"/>
</dbReference>
<accession>A0A7D4HWJ8</accession>
<dbReference type="GO" id="GO:0003677">
    <property type="term" value="F:DNA binding"/>
    <property type="evidence" value="ECO:0007669"/>
    <property type="project" value="UniProtKB-UniRule"/>
</dbReference>
<evidence type="ECO:0000256" key="4">
    <source>
        <dbReference type="ARBA" id="ARBA00023172"/>
    </source>
</evidence>
<evidence type="ECO:0000256" key="5">
    <source>
        <dbReference type="PROSITE-ProRule" id="PRU01248"/>
    </source>
</evidence>
<dbReference type="Pfam" id="PF22022">
    <property type="entry name" value="Phage_int_M"/>
    <property type="match status" value="1"/>
</dbReference>
<reference evidence="8 9" key="1">
    <citation type="submission" date="2020-05" db="EMBL/GenBank/DDBJ databases">
        <title>FDA dAtabase for Regulatory Grade micrObial Sequences (FDA-ARGOS): Supporting development and validation of Infectious Disease Dx tests.</title>
        <authorList>
            <person name="Sproer C."/>
            <person name="Gronow S."/>
            <person name="Severitt S."/>
            <person name="Schroder I."/>
            <person name="Tallon L."/>
            <person name="Sadzewicz L."/>
            <person name="Zhao X."/>
            <person name="Vavikolanu K."/>
            <person name="Mehta A."/>
            <person name="Aluvathingal J."/>
            <person name="Nadendla S."/>
            <person name="Myers T."/>
            <person name="Yan Y."/>
            <person name="Sichtig H."/>
        </authorList>
    </citation>
    <scope>NUCLEOTIDE SEQUENCE [LARGE SCALE GENOMIC DNA]</scope>
    <source>
        <strain evidence="8 9">FDAARGOS_790</strain>
    </source>
</reference>
<dbReference type="InterPro" id="IPR010998">
    <property type="entry name" value="Integrase_recombinase_N"/>
</dbReference>
<dbReference type="GO" id="GO:0006310">
    <property type="term" value="P:DNA recombination"/>
    <property type="evidence" value="ECO:0007669"/>
    <property type="project" value="UniProtKB-KW"/>
</dbReference>
<protein>
    <submittedName>
        <fullName evidence="8">Tyrosine-type recombinase/integrase</fullName>
    </submittedName>
</protein>
<evidence type="ECO:0000256" key="1">
    <source>
        <dbReference type="ARBA" id="ARBA00008857"/>
    </source>
</evidence>
<proteinExistence type="inferred from homology"/>
<dbReference type="Gene3D" id="1.10.150.130">
    <property type="match status" value="1"/>
</dbReference>
<dbReference type="InterPro" id="IPR002104">
    <property type="entry name" value="Integrase_catalytic"/>
</dbReference>
<dbReference type="InterPro" id="IPR044068">
    <property type="entry name" value="CB"/>
</dbReference>
<dbReference type="KEGG" id="apes:FOC84_09045"/>
<dbReference type="GO" id="GO:0015074">
    <property type="term" value="P:DNA integration"/>
    <property type="evidence" value="ECO:0007669"/>
    <property type="project" value="UniProtKB-KW"/>
</dbReference>
<dbReference type="Pfam" id="PF13356">
    <property type="entry name" value="Arm-DNA-bind_3"/>
    <property type="match status" value="1"/>
</dbReference>
<evidence type="ECO:0000313" key="9">
    <source>
        <dbReference type="Proteomes" id="UP000500970"/>
    </source>
</evidence>
<feature type="domain" description="Core-binding (CB)" evidence="7">
    <location>
        <begin position="102"/>
        <end position="183"/>
    </location>
</feature>
<dbReference type="EMBL" id="CP053985">
    <property type="protein sequence ID" value="QKH35080.1"/>
    <property type="molecule type" value="Genomic_DNA"/>
</dbReference>
<dbReference type="CDD" id="cd00801">
    <property type="entry name" value="INT_P4_C"/>
    <property type="match status" value="1"/>
</dbReference>
<dbReference type="AlphaFoldDB" id="A0A7D4HWJ8"/>
<dbReference type="InterPro" id="IPR011010">
    <property type="entry name" value="DNA_brk_join_enz"/>
</dbReference>
<evidence type="ECO:0000259" key="6">
    <source>
        <dbReference type="PROSITE" id="PS51898"/>
    </source>
</evidence>
<keyword evidence="2" id="KW-0229">DNA integration</keyword>
<comment type="similarity">
    <text evidence="1">Belongs to the 'phage' integrase family.</text>
</comment>
<dbReference type="SUPFAM" id="SSF56349">
    <property type="entry name" value="DNA breaking-rejoining enzymes"/>
    <property type="match status" value="1"/>
</dbReference>
<evidence type="ECO:0000313" key="8">
    <source>
        <dbReference type="EMBL" id="QKH35080.1"/>
    </source>
</evidence>
<evidence type="ECO:0000259" key="7">
    <source>
        <dbReference type="PROSITE" id="PS51900"/>
    </source>
</evidence>
<feature type="domain" description="Tyr recombinase" evidence="6">
    <location>
        <begin position="214"/>
        <end position="391"/>
    </location>
</feature>
<dbReference type="Proteomes" id="UP000500970">
    <property type="component" value="Chromosome"/>
</dbReference>
<gene>
    <name evidence="8" type="ORF">FOC84_09045</name>
</gene>
<keyword evidence="9" id="KW-1185">Reference proteome</keyword>
<dbReference type="Pfam" id="PF00589">
    <property type="entry name" value="Phage_integrase"/>
    <property type="match status" value="1"/>
</dbReference>
<dbReference type="PANTHER" id="PTHR30629:SF2">
    <property type="entry name" value="PROPHAGE INTEGRASE INTS-RELATED"/>
    <property type="match status" value="1"/>
</dbReference>
<dbReference type="InterPro" id="IPR025166">
    <property type="entry name" value="Integrase_DNA_bind_dom"/>
</dbReference>
<dbReference type="InterPro" id="IPR050808">
    <property type="entry name" value="Phage_Integrase"/>
</dbReference>
<dbReference type="InterPro" id="IPR038488">
    <property type="entry name" value="Integrase_DNA-bd_sf"/>
</dbReference>
<dbReference type="Gene3D" id="3.30.160.390">
    <property type="entry name" value="Integrase, DNA-binding domain"/>
    <property type="match status" value="1"/>
</dbReference>
<dbReference type="InterPro" id="IPR013762">
    <property type="entry name" value="Integrase-like_cat_sf"/>
</dbReference>
<name>A0A7D4HWJ8_9BURK</name>
<dbReference type="RefSeq" id="WP_173144126.1">
    <property type="nucleotide sequence ID" value="NZ_CP053985.1"/>
</dbReference>
<organism evidence="8 9">
    <name type="scientific">Achromobacter pestifer</name>
    <dbReference type="NCBI Taxonomy" id="1353889"/>
    <lineage>
        <taxon>Bacteria</taxon>
        <taxon>Pseudomonadati</taxon>
        <taxon>Pseudomonadota</taxon>
        <taxon>Betaproteobacteria</taxon>
        <taxon>Burkholderiales</taxon>
        <taxon>Alcaligenaceae</taxon>
        <taxon>Achromobacter</taxon>
    </lineage>
</organism>
<dbReference type="PANTHER" id="PTHR30629">
    <property type="entry name" value="PROPHAGE INTEGRASE"/>
    <property type="match status" value="1"/>
</dbReference>